<evidence type="ECO:0000313" key="5">
    <source>
        <dbReference type="Proteomes" id="UP000585050"/>
    </source>
</evidence>
<sequence>MKKTTFLIIATVCLTFCTTGRILAQNNVKEYAKYSPNSASKSIERLANYLTKNESSDIQKAMNIYTWVVHNISLDIKVYNEKKIRILTPEQVLKRKKGTSLDYSALFSALCEEVNIPSRIIVGYVFTDNKSITTNLYKANHTWNAINIDSAWYLVDTMWGSGIVVKEKSGKNSKSSFHAPTFIKKVDYTFFKPSPHVLIESHLPSNPNWQLLEKEVDIKDFITNTFPEKNRTKNRSEVLDSYLEMNQAEYLYADAKSALSYNKKNFSTMGYASLLMAKDKNDTELKTRDRLKYLEEAKTSAYSYIRFIDLYSSIESEALKLWIRHYLETPIAKRQKFIDRHWINKDQIKQKKIQVQNHEQSLNTFKHKLEDKKYPALNKPRRKVEYDEFYVNVQEARLFGVDSALQVAIVSVDTLEKRRVDLIKKIDKSSRDLRNLSARQIRFLSRLDYLLQANVSLKILEHQANQVMQVEHNINVLTRQVKDLEEERYYNHKTLSKQISTIKRLYVDKQNILRGLYIKSQAQPQYKEMYDKVTIELKVIFNQQLHEKEEAYNKLKEHVFTLEKVNVNLTEQKEMIAHLNKVIDDYKSLKIGEVKREADETKLFCDFIIQESLQKGTALKGGRPQRAL</sequence>
<dbReference type="SMART" id="SM00460">
    <property type="entry name" value="TGc"/>
    <property type="match status" value="1"/>
</dbReference>
<dbReference type="PANTHER" id="PTHR46333">
    <property type="entry name" value="CYTOKINESIS PROTEIN 3"/>
    <property type="match status" value="1"/>
</dbReference>
<dbReference type="AlphaFoldDB" id="A0A7X8XWD2"/>
<keyword evidence="5" id="KW-1185">Reference proteome</keyword>
<dbReference type="Pfam" id="PF01841">
    <property type="entry name" value="Transglut_core"/>
    <property type="match status" value="1"/>
</dbReference>
<reference evidence="4 5" key="1">
    <citation type="submission" date="2020-04" db="EMBL/GenBank/DDBJ databases">
        <title>Flammeovirga sp. SR4, a novel species isolated from seawater.</title>
        <authorList>
            <person name="Wang X."/>
        </authorList>
    </citation>
    <scope>NUCLEOTIDE SEQUENCE [LARGE SCALE GENOMIC DNA]</scope>
    <source>
        <strain evidence="4 5">SR4</strain>
    </source>
</reference>
<accession>A0A7X8XWD2</accession>
<feature type="domain" description="Transglutaminase-like" evidence="3">
    <location>
        <begin position="92"/>
        <end position="159"/>
    </location>
</feature>
<name>A0A7X8XWD2_9BACT</name>
<feature type="coiled-coil region" evidence="1">
    <location>
        <begin position="460"/>
        <end position="487"/>
    </location>
</feature>
<dbReference type="RefSeq" id="WP_168882678.1">
    <property type="nucleotide sequence ID" value="NZ_JABAIL010000003.1"/>
</dbReference>
<dbReference type="SUPFAM" id="SSF54001">
    <property type="entry name" value="Cysteine proteinases"/>
    <property type="match status" value="1"/>
</dbReference>
<proteinExistence type="predicted"/>
<organism evidence="4 5">
    <name type="scientific">Flammeovirga agarivorans</name>
    <dbReference type="NCBI Taxonomy" id="2726742"/>
    <lineage>
        <taxon>Bacteria</taxon>
        <taxon>Pseudomonadati</taxon>
        <taxon>Bacteroidota</taxon>
        <taxon>Cytophagia</taxon>
        <taxon>Cytophagales</taxon>
        <taxon>Flammeovirgaceae</taxon>
        <taxon>Flammeovirga</taxon>
    </lineage>
</organism>
<gene>
    <name evidence="4" type="ORF">HGP29_12165</name>
</gene>
<dbReference type="InterPro" id="IPR002931">
    <property type="entry name" value="Transglutaminase-like"/>
</dbReference>
<dbReference type="PANTHER" id="PTHR46333:SF2">
    <property type="entry name" value="CYTOKINESIS PROTEIN 3"/>
    <property type="match status" value="1"/>
</dbReference>
<dbReference type="InterPro" id="IPR038765">
    <property type="entry name" value="Papain-like_cys_pep_sf"/>
</dbReference>
<evidence type="ECO:0000256" key="2">
    <source>
        <dbReference type="SAM" id="SignalP"/>
    </source>
</evidence>
<dbReference type="Proteomes" id="UP000585050">
    <property type="component" value="Unassembled WGS sequence"/>
</dbReference>
<feature type="chain" id="PRO_5031168378" description="Transglutaminase-like domain-containing protein" evidence="2">
    <location>
        <begin position="25"/>
        <end position="628"/>
    </location>
</feature>
<dbReference type="EMBL" id="JABAIL010000003">
    <property type="protein sequence ID" value="NLR91970.1"/>
    <property type="molecule type" value="Genomic_DNA"/>
</dbReference>
<comment type="caution">
    <text evidence="4">The sequence shown here is derived from an EMBL/GenBank/DDBJ whole genome shotgun (WGS) entry which is preliminary data.</text>
</comment>
<keyword evidence="1" id="KW-0175">Coiled coil</keyword>
<evidence type="ECO:0000259" key="3">
    <source>
        <dbReference type="SMART" id="SM00460"/>
    </source>
</evidence>
<dbReference type="GO" id="GO:0005737">
    <property type="term" value="C:cytoplasm"/>
    <property type="evidence" value="ECO:0007669"/>
    <property type="project" value="TreeGrafter"/>
</dbReference>
<dbReference type="Gene3D" id="3.10.620.30">
    <property type="match status" value="1"/>
</dbReference>
<evidence type="ECO:0000256" key="1">
    <source>
        <dbReference type="SAM" id="Coils"/>
    </source>
</evidence>
<keyword evidence="2" id="KW-0732">Signal</keyword>
<dbReference type="InterPro" id="IPR052557">
    <property type="entry name" value="CAP/Cytokinesis_protein"/>
</dbReference>
<feature type="signal peptide" evidence="2">
    <location>
        <begin position="1"/>
        <end position="24"/>
    </location>
</feature>
<protein>
    <recommendedName>
        <fullName evidence="3">Transglutaminase-like domain-containing protein</fullName>
    </recommendedName>
</protein>
<evidence type="ECO:0000313" key="4">
    <source>
        <dbReference type="EMBL" id="NLR91970.1"/>
    </source>
</evidence>